<evidence type="ECO:0000256" key="1">
    <source>
        <dbReference type="SAM" id="MobiDB-lite"/>
    </source>
</evidence>
<evidence type="ECO:0000313" key="3">
    <source>
        <dbReference type="Proteomes" id="UP000184267"/>
    </source>
</evidence>
<keyword evidence="3" id="KW-1185">Reference proteome</keyword>
<dbReference type="EMBL" id="MNAD01001061">
    <property type="protein sequence ID" value="OJT08340.1"/>
    <property type="molecule type" value="Genomic_DNA"/>
</dbReference>
<proteinExistence type="predicted"/>
<feature type="region of interest" description="Disordered" evidence="1">
    <location>
        <begin position="48"/>
        <end position="74"/>
    </location>
</feature>
<protein>
    <submittedName>
        <fullName evidence="2">Uncharacterized protein</fullName>
    </submittedName>
</protein>
<dbReference type="AlphaFoldDB" id="A0A1M2VL96"/>
<dbReference type="Proteomes" id="UP000184267">
    <property type="component" value="Unassembled WGS sequence"/>
</dbReference>
<reference evidence="2 3" key="1">
    <citation type="submission" date="2016-10" db="EMBL/GenBank/DDBJ databases">
        <title>Genome sequence of the basidiomycete white-rot fungus Trametes pubescens.</title>
        <authorList>
            <person name="Makela M.R."/>
            <person name="Granchi Z."/>
            <person name="Peng M."/>
            <person name="De Vries R.P."/>
            <person name="Grigoriev I."/>
            <person name="Riley R."/>
            <person name="Hilden K."/>
        </authorList>
    </citation>
    <scope>NUCLEOTIDE SEQUENCE [LARGE SCALE GENOMIC DNA]</scope>
    <source>
        <strain evidence="2 3">FBCC735</strain>
    </source>
</reference>
<accession>A0A1M2VL96</accession>
<organism evidence="2 3">
    <name type="scientific">Trametes pubescens</name>
    <name type="common">White-rot fungus</name>
    <dbReference type="NCBI Taxonomy" id="154538"/>
    <lineage>
        <taxon>Eukaryota</taxon>
        <taxon>Fungi</taxon>
        <taxon>Dikarya</taxon>
        <taxon>Basidiomycota</taxon>
        <taxon>Agaricomycotina</taxon>
        <taxon>Agaricomycetes</taxon>
        <taxon>Polyporales</taxon>
        <taxon>Polyporaceae</taxon>
        <taxon>Trametes</taxon>
    </lineage>
</organism>
<name>A0A1M2VL96_TRAPU</name>
<gene>
    <name evidence="2" type="ORF">TRAPUB_767</name>
</gene>
<sequence length="74" mass="7431">MPACGCPPQHFPFGVPPTPDSYPAIVGKPSGKALQPFAAALQPLADAPGFNNPIHSHGVGNAKQGTGRCQQGAG</sequence>
<comment type="caution">
    <text evidence="2">The sequence shown here is derived from an EMBL/GenBank/DDBJ whole genome shotgun (WGS) entry which is preliminary data.</text>
</comment>
<evidence type="ECO:0000313" key="2">
    <source>
        <dbReference type="EMBL" id="OJT08340.1"/>
    </source>
</evidence>
<feature type="compositionally biased region" description="Polar residues" evidence="1">
    <location>
        <begin position="63"/>
        <end position="74"/>
    </location>
</feature>